<keyword evidence="9" id="KW-1185">Reference proteome</keyword>
<feature type="signal peptide" evidence="7">
    <location>
        <begin position="1"/>
        <end position="19"/>
    </location>
</feature>
<dbReference type="SUPFAM" id="SSF49265">
    <property type="entry name" value="Fibronectin type III"/>
    <property type="match status" value="1"/>
</dbReference>
<organism evidence="9 10">
    <name type="scientific">Trichobilharzia regenti</name>
    <name type="common">Nasal bird schistosome</name>
    <dbReference type="NCBI Taxonomy" id="157069"/>
    <lineage>
        <taxon>Eukaryota</taxon>
        <taxon>Metazoa</taxon>
        <taxon>Spiralia</taxon>
        <taxon>Lophotrochozoa</taxon>
        <taxon>Platyhelminthes</taxon>
        <taxon>Trematoda</taxon>
        <taxon>Digenea</taxon>
        <taxon>Strigeidida</taxon>
        <taxon>Schistosomatoidea</taxon>
        <taxon>Schistosomatidae</taxon>
        <taxon>Trichobilharzia</taxon>
    </lineage>
</organism>
<reference evidence="9" key="1">
    <citation type="submission" date="2022-06" db="EMBL/GenBank/DDBJ databases">
        <authorList>
            <person name="Berger JAMES D."/>
            <person name="Berger JAMES D."/>
        </authorList>
    </citation>
    <scope>NUCLEOTIDE SEQUENCE [LARGE SCALE GENOMIC DNA]</scope>
</reference>
<dbReference type="InterPro" id="IPR013783">
    <property type="entry name" value="Ig-like_fold"/>
</dbReference>
<dbReference type="SUPFAM" id="SSF48726">
    <property type="entry name" value="Immunoglobulin"/>
    <property type="match status" value="6"/>
</dbReference>
<proteinExistence type="predicted"/>
<feature type="chain" id="PRO_5041702179" description="Ig-like domain-containing protein" evidence="7">
    <location>
        <begin position="20"/>
        <end position="1341"/>
    </location>
</feature>
<dbReference type="SMART" id="SM00408">
    <property type="entry name" value="IGc2"/>
    <property type="match status" value="3"/>
</dbReference>
<dbReference type="CDD" id="cd00096">
    <property type="entry name" value="Ig"/>
    <property type="match status" value="1"/>
</dbReference>
<feature type="domain" description="Ig-like" evidence="8">
    <location>
        <begin position="389"/>
        <end position="488"/>
    </location>
</feature>
<dbReference type="InterPro" id="IPR036179">
    <property type="entry name" value="Ig-like_dom_sf"/>
</dbReference>
<keyword evidence="3" id="KW-1015">Disulfide bond</keyword>
<evidence type="ECO:0000256" key="5">
    <source>
        <dbReference type="ARBA" id="ARBA00023319"/>
    </source>
</evidence>
<keyword evidence="6" id="KW-0812">Transmembrane</keyword>
<evidence type="ECO:0000313" key="10">
    <source>
        <dbReference type="WBParaSite" id="TREG1_55920.1"/>
    </source>
</evidence>
<dbReference type="GO" id="GO:0005886">
    <property type="term" value="C:plasma membrane"/>
    <property type="evidence" value="ECO:0007669"/>
    <property type="project" value="TreeGrafter"/>
</dbReference>
<keyword evidence="6" id="KW-1133">Transmembrane helix</keyword>
<dbReference type="InterPro" id="IPR036116">
    <property type="entry name" value="FN3_sf"/>
</dbReference>
<keyword evidence="7" id="KW-0732">Signal</keyword>
<evidence type="ECO:0000256" key="3">
    <source>
        <dbReference type="ARBA" id="ARBA00023157"/>
    </source>
</evidence>
<evidence type="ECO:0000313" key="9">
    <source>
        <dbReference type="Proteomes" id="UP000050795"/>
    </source>
</evidence>
<name>A0AA85JVS4_TRIRE</name>
<dbReference type="InterPro" id="IPR003598">
    <property type="entry name" value="Ig_sub2"/>
</dbReference>
<dbReference type="Gene3D" id="2.60.40.10">
    <property type="entry name" value="Immunoglobulins"/>
    <property type="match status" value="6"/>
</dbReference>
<evidence type="ECO:0000256" key="1">
    <source>
        <dbReference type="ARBA" id="ARBA00004479"/>
    </source>
</evidence>
<dbReference type="Proteomes" id="UP000050795">
    <property type="component" value="Unassembled WGS sequence"/>
</dbReference>
<dbReference type="Pfam" id="PF13927">
    <property type="entry name" value="Ig_3"/>
    <property type="match status" value="1"/>
</dbReference>
<evidence type="ECO:0000256" key="6">
    <source>
        <dbReference type="SAM" id="Phobius"/>
    </source>
</evidence>
<accession>A0AA85JVS4</accession>
<dbReference type="PANTHER" id="PTHR11640">
    <property type="entry name" value="NEPHRIN"/>
    <property type="match status" value="1"/>
</dbReference>
<dbReference type="SMART" id="SM00409">
    <property type="entry name" value="IG"/>
    <property type="match status" value="5"/>
</dbReference>
<dbReference type="InterPro" id="IPR051275">
    <property type="entry name" value="Cell_adhesion_signaling"/>
</dbReference>
<feature type="domain" description="Ig-like" evidence="8">
    <location>
        <begin position="176"/>
        <end position="301"/>
    </location>
</feature>
<dbReference type="GO" id="GO:0050839">
    <property type="term" value="F:cell adhesion molecule binding"/>
    <property type="evidence" value="ECO:0007669"/>
    <property type="project" value="TreeGrafter"/>
</dbReference>
<feature type="domain" description="Ig-like" evidence="8">
    <location>
        <begin position="517"/>
        <end position="613"/>
    </location>
</feature>
<dbReference type="InterPro" id="IPR007110">
    <property type="entry name" value="Ig-like_dom"/>
</dbReference>
<protein>
    <recommendedName>
        <fullName evidence="8">Ig-like domain-containing protein</fullName>
    </recommendedName>
</protein>
<keyword evidence="4" id="KW-0325">Glycoprotein</keyword>
<evidence type="ECO:0000256" key="2">
    <source>
        <dbReference type="ARBA" id="ARBA00023136"/>
    </source>
</evidence>
<dbReference type="PROSITE" id="PS50835">
    <property type="entry name" value="IG_LIKE"/>
    <property type="match status" value="4"/>
</dbReference>
<evidence type="ECO:0000256" key="7">
    <source>
        <dbReference type="SAM" id="SignalP"/>
    </source>
</evidence>
<dbReference type="GO" id="GO:0005911">
    <property type="term" value="C:cell-cell junction"/>
    <property type="evidence" value="ECO:0007669"/>
    <property type="project" value="TreeGrafter"/>
</dbReference>
<sequence>MHFVYIYLMPWIFWSAASTLNTVSNFQLKLSDSVNNLSVPINSTVHLRCQLPIIPKQKDSVYVIWRFRHSHKDPAPNIWSFIHKDDDLARCPEPPHTCEFVNQYVVLNRQNQSLFNNPSEEDAPFSSNDIELIYRRQLFTLKLTNLQPDMNGLFQCHVLVNLDAYDKRGHLNILVPPSDPLHILRIDENFSTNSNISDYHLNTSEKSFTLISGKLYYFNCLITSVNPKPQITWLIRHSNNGIRKLKTINALNETKSMWKTFSNYVDIQKSNDLTYEDDNSFLKCIAKNSLGTASSDEVKLNVQYVPVMHPFESNPLRVLETTSFKQVCRVQANPPARIYWVDEDQEIISNNSFLAVYRVSRSGPKHYACVASNEIGETIQKLSIDVLFPPTVHVQPKVTVNEGEALEIACRVDANPGVTSIYWTFNKPIHQGRHSEKLTLYSSHSNRLDGSRLKIPHTRAFHTGEYYCHAETGIYTPNDLMLSQKLLTLKEIWSIWQNRSTLYAPVNLTINYPPGQPTLTMIHSTNNKGEDYISLRCQLNISSPGLPSPTFHWIRSFGFDEKREIISEYSESDYDEVSKTLTIQLYGLSLLDSGIYSCFVQNHLGSSQPASVSVLIKSKPMLISKPFGQATLHFHTASLLKNHRNADHYNEIGNLLQYGVHLVNKRNMSCTFISSLPPDIQWLFHRNQDTFTNYHNIFDNDYSILKQSIRNYIMKNKFGLWRIETWLVFQEGDIILYAKNTLNKVLKRLNIEFTEKLTPNNWNYQVLKQMLEFIIILRMEGKYLCETSNSMGIEQGSINLTIQTPPRPFISFNEIISISADSSKTGNHYTSSSKLYGPLFCQFFGKPTVHTIKWWKFTGSNYHEINDTDSNKWRLIYTVENFNKTIKVEEVHNYLIVTGKPAFITPSTYDFISSLKQTEYKNFHYSLEKTNYKLTMFTMLWLKEVNSEDYGYYKCESVSEVGRVSEIRLLKEPNVPQTITELYQIQSTWTSVTISWDQNYHDAQLDLPYQDILNTSNENLFTVIKNFLKIWLNKSQSAQKYFIELEDHGTNSNLSETFKVANQSNLFPNFASMYKSGPRLFYESKPGNTERKTLISHFLVNTRGENLINISGLMSNHLYTVKISGINKHGKGKPSKALAFKTKFLNPEIPGHVQIVESKESIQFSRGNPAICAQVAVSSDNDNANTWDTIHFSSNHTPTIIANGKVFYPETKERYVELVNCKPLSWNDYTEIPVQLQQKLHYRARYCIYGHNTLCTEYVRPVKDISTYIVIISALLCITLVGLLGGLFIYITCRHLNKNAVSRRHSRHNQQHQNHPYPLHNQQVSESQYIIIKDNSSNLFS</sequence>
<feature type="domain" description="Ig-like" evidence="8">
    <location>
        <begin position="306"/>
        <end position="385"/>
    </location>
</feature>
<comment type="subcellular location">
    <subcellularLocation>
        <location evidence="1">Membrane</location>
        <topology evidence="1">Single-pass type I membrane protein</topology>
    </subcellularLocation>
</comment>
<dbReference type="PANTHER" id="PTHR11640:SF164">
    <property type="entry name" value="MAM DOMAIN-CONTAINING GLYCOSYLPHOSPHATIDYLINOSITOL ANCHOR PROTEIN 1"/>
    <property type="match status" value="1"/>
</dbReference>
<keyword evidence="5" id="KW-0393">Immunoglobulin domain</keyword>
<feature type="transmembrane region" description="Helical" evidence="6">
    <location>
        <begin position="1268"/>
        <end position="1293"/>
    </location>
</feature>
<dbReference type="WBParaSite" id="TREG1_55920.1">
    <property type="protein sequence ID" value="TREG1_55920.1"/>
    <property type="gene ID" value="TREG1_55920"/>
</dbReference>
<reference evidence="10" key="2">
    <citation type="submission" date="2023-11" db="UniProtKB">
        <authorList>
            <consortium name="WormBaseParasite"/>
        </authorList>
    </citation>
    <scope>IDENTIFICATION</scope>
</reference>
<evidence type="ECO:0000259" key="8">
    <source>
        <dbReference type="PROSITE" id="PS50835"/>
    </source>
</evidence>
<keyword evidence="2 6" id="KW-0472">Membrane</keyword>
<dbReference type="InterPro" id="IPR003599">
    <property type="entry name" value="Ig_sub"/>
</dbReference>
<evidence type="ECO:0000256" key="4">
    <source>
        <dbReference type="ARBA" id="ARBA00023180"/>
    </source>
</evidence>
<dbReference type="GO" id="GO:0098609">
    <property type="term" value="P:cell-cell adhesion"/>
    <property type="evidence" value="ECO:0007669"/>
    <property type="project" value="TreeGrafter"/>
</dbReference>